<evidence type="ECO:0000313" key="3">
    <source>
        <dbReference type="Proteomes" id="UP000216605"/>
    </source>
</evidence>
<keyword evidence="3" id="KW-1185">Reference proteome</keyword>
<evidence type="ECO:0000313" key="2">
    <source>
        <dbReference type="EMBL" id="OYQ37343.1"/>
    </source>
</evidence>
<accession>A0A255Z725</accession>
<reference evidence="2 3" key="1">
    <citation type="submission" date="2017-07" db="EMBL/GenBank/DDBJ databases">
        <title>Flavobacterium cyanobacteriorum sp. nov., isolated from cyanobacterial aggregates in a eutrophic lake.</title>
        <authorList>
            <person name="Cai H."/>
        </authorList>
    </citation>
    <scope>NUCLEOTIDE SEQUENCE [LARGE SCALE GENOMIC DNA]</scope>
    <source>
        <strain evidence="2 3">TH021</strain>
    </source>
</reference>
<feature type="region of interest" description="Disordered" evidence="1">
    <location>
        <begin position="1"/>
        <end position="101"/>
    </location>
</feature>
<name>A0A255Z725_9FLAO</name>
<gene>
    <name evidence="2" type="ORF">CHU92_08385</name>
</gene>
<feature type="compositionally biased region" description="Basic and acidic residues" evidence="1">
    <location>
        <begin position="56"/>
        <end position="71"/>
    </location>
</feature>
<comment type="caution">
    <text evidence="2">The sequence shown here is derived from an EMBL/GenBank/DDBJ whole genome shotgun (WGS) entry which is preliminary data.</text>
</comment>
<dbReference type="EMBL" id="NOXV01000255">
    <property type="protein sequence ID" value="OYQ37343.1"/>
    <property type="molecule type" value="Genomic_DNA"/>
</dbReference>
<proteinExistence type="predicted"/>
<dbReference type="OrthoDB" id="1367000at2"/>
<feature type="compositionally biased region" description="Polar residues" evidence="1">
    <location>
        <begin position="1"/>
        <end position="11"/>
    </location>
</feature>
<dbReference type="AlphaFoldDB" id="A0A255Z725"/>
<dbReference type="RefSeq" id="WP_094414531.1">
    <property type="nucleotide sequence ID" value="NZ_NOXV01000255.1"/>
</dbReference>
<dbReference type="Proteomes" id="UP000216605">
    <property type="component" value="Unassembled WGS sequence"/>
</dbReference>
<sequence>METNKNKNNGQGEEINFTRDNSKLKNQNENQKKPDGMLPEDDPAVINPDELATFPDEVKNDDPDTEEERKSRAVNLKSSPVRDGRNITRTDTTADNDGGFM</sequence>
<organism evidence="2 3">
    <name type="scientific">Flavobacterium cyanobacteriorum</name>
    <dbReference type="NCBI Taxonomy" id="2022802"/>
    <lineage>
        <taxon>Bacteria</taxon>
        <taxon>Pseudomonadati</taxon>
        <taxon>Bacteroidota</taxon>
        <taxon>Flavobacteriia</taxon>
        <taxon>Flavobacteriales</taxon>
        <taxon>Flavobacteriaceae</taxon>
        <taxon>Flavobacterium</taxon>
    </lineage>
</organism>
<protein>
    <submittedName>
        <fullName evidence="2">Uncharacterized protein</fullName>
    </submittedName>
</protein>
<evidence type="ECO:0000256" key="1">
    <source>
        <dbReference type="SAM" id="MobiDB-lite"/>
    </source>
</evidence>